<name>A0ABV7UV25_9GAMM</name>
<dbReference type="EMBL" id="JBHRYF010000009">
    <property type="protein sequence ID" value="MFC3660855.1"/>
    <property type="molecule type" value="Genomic_DNA"/>
</dbReference>
<evidence type="ECO:0000313" key="1">
    <source>
        <dbReference type="EMBL" id="MFC3660855.1"/>
    </source>
</evidence>
<evidence type="ECO:0000313" key="2">
    <source>
        <dbReference type="Proteomes" id="UP001595724"/>
    </source>
</evidence>
<dbReference type="InterPro" id="IPR032710">
    <property type="entry name" value="NTF2-like_dom_sf"/>
</dbReference>
<accession>A0ABV7UV25</accession>
<protein>
    <recommendedName>
        <fullName evidence="3">DUF4440 domain-containing protein</fullName>
    </recommendedName>
</protein>
<reference evidence="2" key="1">
    <citation type="journal article" date="2019" name="Int. J. Syst. Evol. Microbiol.">
        <title>The Global Catalogue of Microorganisms (GCM) 10K type strain sequencing project: providing services to taxonomists for standard genome sequencing and annotation.</title>
        <authorList>
            <consortium name="The Broad Institute Genomics Platform"/>
            <consortium name="The Broad Institute Genome Sequencing Center for Infectious Disease"/>
            <person name="Wu L."/>
            <person name="Ma J."/>
        </authorList>
    </citation>
    <scope>NUCLEOTIDE SEQUENCE [LARGE SCALE GENOMIC DNA]</scope>
    <source>
        <strain evidence="2">KCTC 42211</strain>
    </source>
</reference>
<comment type="caution">
    <text evidence="1">The sequence shown here is derived from an EMBL/GenBank/DDBJ whole genome shotgun (WGS) entry which is preliminary data.</text>
</comment>
<evidence type="ECO:0008006" key="3">
    <source>
        <dbReference type="Google" id="ProtNLM"/>
    </source>
</evidence>
<keyword evidence="2" id="KW-1185">Reference proteome</keyword>
<organism evidence="1 2">
    <name type="scientific">Luteimonas notoginsengisoli</name>
    <dbReference type="NCBI Taxonomy" id="1578200"/>
    <lineage>
        <taxon>Bacteria</taxon>
        <taxon>Pseudomonadati</taxon>
        <taxon>Pseudomonadota</taxon>
        <taxon>Gammaproteobacteria</taxon>
        <taxon>Lysobacterales</taxon>
        <taxon>Lysobacteraceae</taxon>
        <taxon>Luteimonas</taxon>
    </lineage>
</organism>
<gene>
    <name evidence="1" type="ORF">ACFOM9_12315</name>
</gene>
<dbReference type="SUPFAM" id="SSF54427">
    <property type="entry name" value="NTF2-like"/>
    <property type="match status" value="1"/>
</dbReference>
<proteinExistence type="predicted"/>
<dbReference type="Proteomes" id="UP001595724">
    <property type="component" value="Unassembled WGS sequence"/>
</dbReference>
<dbReference type="RefSeq" id="WP_386711174.1">
    <property type="nucleotide sequence ID" value="NZ_JBHRYF010000009.1"/>
</dbReference>
<dbReference type="Gene3D" id="3.10.450.50">
    <property type="match status" value="1"/>
</dbReference>
<sequence length="123" mass="13759">MNHDQQLWRLETQFWLAGADFYERTLCADAWMVFPPPAGVLDRAATLESVRGARWRTVSIDARHLEMPDSNVAVLAYVARAERGEAESAYVAQCSSTYVLGADGWRLALHHQTPLGEDGDPRT</sequence>